<dbReference type="InterPro" id="IPR052336">
    <property type="entry name" value="MlaD_Phospholipid_Transporter"/>
</dbReference>
<dbReference type="Proteomes" id="UP000220133">
    <property type="component" value="Chromosome"/>
</dbReference>
<evidence type="ECO:0000313" key="4">
    <source>
        <dbReference type="Proteomes" id="UP000220133"/>
    </source>
</evidence>
<protein>
    <submittedName>
        <fullName evidence="3">Mammalian cell entry protein</fullName>
    </submittedName>
</protein>
<proteinExistence type="predicted"/>
<name>A0A291QZQ2_9BACT</name>
<dbReference type="InterPro" id="IPR003399">
    <property type="entry name" value="Mce/MlaD"/>
</dbReference>
<dbReference type="RefSeq" id="WP_098195797.1">
    <property type="nucleotide sequence ID" value="NZ_CP023777.1"/>
</dbReference>
<feature type="domain" description="Mce/MlaD" evidence="2">
    <location>
        <begin position="37"/>
        <end position="114"/>
    </location>
</feature>
<keyword evidence="1" id="KW-0472">Membrane</keyword>
<dbReference type="Pfam" id="PF02470">
    <property type="entry name" value="MlaD"/>
    <property type="match status" value="1"/>
</dbReference>
<keyword evidence="1" id="KW-0812">Transmembrane</keyword>
<evidence type="ECO:0000259" key="2">
    <source>
        <dbReference type="Pfam" id="PF02470"/>
    </source>
</evidence>
<dbReference type="PANTHER" id="PTHR33371">
    <property type="entry name" value="INTERMEMBRANE PHOSPHOLIPID TRANSPORT SYSTEM BINDING PROTEIN MLAD-RELATED"/>
    <property type="match status" value="1"/>
</dbReference>
<dbReference type="EMBL" id="CP023777">
    <property type="protein sequence ID" value="ATL49430.1"/>
    <property type="molecule type" value="Genomic_DNA"/>
</dbReference>
<feature type="transmembrane region" description="Helical" evidence="1">
    <location>
        <begin position="12"/>
        <end position="28"/>
    </location>
</feature>
<keyword evidence="1" id="KW-1133">Transmembrane helix</keyword>
<dbReference type="AlphaFoldDB" id="A0A291QZQ2"/>
<dbReference type="KEGG" id="cbae:COR50_20870"/>
<accession>A0A291QZQ2</accession>
<reference evidence="3 4" key="1">
    <citation type="submission" date="2017-10" db="EMBL/GenBank/DDBJ databases">
        <title>Paenichitinophaga pekingensis gen. nov., sp. nov., isolated from activated sludge.</title>
        <authorList>
            <person name="Jin D."/>
            <person name="Kong X."/>
            <person name="Deng Y."/>
            <person name="Bai Z."/>
        </authorList>
    </citation>
    <scope>NUCLEOTIDE SEQUENCE [LARGE SCALE GENOMIC DNA]</scope>
    <source>
        <strain evidence="3 4">13</strain>
    </source>
</reference>
<keyword evidence="4" id="KW-1185">Reference proteome</keyword>
<evidence type="ECO:0000256" key="1">
    <source>
        <dbReference type="SAM" id="Phobius"/>
    </source>
</evidence>
<gene>
    <name evidence="3" type="ORF">COR50_20870</name>
</gene>
<organism evidence="3 4">
    <name type="scientific">Chitinophaga caeni</name>
    <dbReference type="NCBI Taxonomy" id="2029983"/>
    <lineage>
        <taxon>Bacteria</taxon>
        <taxon>Pseudomonadati</taxon>
        <taxon>Bacteroidota</taxon>
        <taxon>Chitinophagia</taxon>
        <taxon>Chitinophagales</taxon>
        <taxon>Chitinophagaceae</taxon>
        <taxon>Chitinophaga</taxon>
    </lineage>
</organism>
<evidence type="ECO:0000313" key="3">
    <source>
        <dbReference type="EMBL" id="ATL49430.1"/>
    </source>
</evidence>
<sequence>MLKLSNESKVGILTAVGITLLVLGFNLLKGKSLFNDKKTIYAVYKQVNGLQPANTVEVNGLVVGSVQDLDVMDKNAGRILVTLQIDKKIEIPKNSVARISSDLLGTKKVQVEFGNAQEYLESGDTLYAAVDGSISDAVMQQLSPLVSKLQGTLSKVDSVLISVNGLFSVENQQNLSATIANLAPTMRQLDGVTRSLNQKLAENGSIDQTLTNLATFTSNLNSNNEKINNILSNANKAAAALGNGSLDSTLSNLQGAVRALNDLMNSLNTSDGTLGLLLNDKKLYSNLNATMVNLNHLVEDLRYNPNRYVHLSLFGKKNKVLPIPSDSAQ</sequence>
<dbReference type="PANTHER" id="PTHR33371:SF4">
    <property type="entry name" value="INTERMEMBRANE PHOSPHOLIPID TRANSPORT SYSTEM BINDING PROTEIN MLAD"/>
    <property type="match status" value="1"/>
</dbReference>
<dbReference type="OrthoDB" id="9769132at2"/>